<comment type="subcellular location">
    <subcellularLocation>
        <location evidence="1">Nucleus</location>
        <location evidence="1">Nucleolus</location>
    </subcellularLocation>
</comment>
<dbReference type="InterPro" id="IPR057573">
    <property type="entry name" value="NOL9_N"/>
</dbReference>
<evidence type="ECO:0000313" key="15">
    <source>
        <dbReference type="Proteomes" id="UP001162156"/>
    </source>
</evidence>
<proteinExistence type="inferred from homology"/>
<evidence type="ECO:0000256" key="7">
    <source>
        <dbReference type="ARBA" id="ARBA00022840"/>
    </source>
</evidence>
<evidence type="ECO:0000256" key="10">
    <source>
        <dbReference type="SAM" id="MobiDB-lite"/>
    </source>
</evidence>
<feature type="domain" description="NOL9 C-terminal" evidence="13">
    <location>
        <begin position="676"/>
        <end position="759"/>
    </location>
</feature>
<sequence length="799" mass="90698">MLDENYIDIVRKSLYKEFQNKIGNSHEMPRKSKKIKFSMDHYNSETVFTKSKSEKLQNRKCTPFKKKESKKKKVMSQNGDSSFEDANDSMYKLKHRKPTPFKKKVPKKKQVVISFSSNESFEEDIKDDLLSPSKSELEFFQNTFKKSTKRNIFDESSESEESVSEFNLDNFFNTRELSLNESITEAHSGIDYEFVSDNADDVKIVGSDLSISQAKGHHFKQEKEHETNVTEDVIEINDTDVSNSDVEYITNECDENISAVVTQLQESMVIDEPVNSIISESPQLQEEECDLFRHAAEYYDLEDWKLVILKERQSICVYGLFTLKVLYGKVEVLGYILDKHSKEVNVYSPRGSALLQIKSITDIENNEKLELKKILLHFTFEESINDIAVEISSAIIKCSKLEDTRILFVEKYISQQIFPKIDNNLPQVIFEPTENWNVIKESNKWDEILNTVEASTKLLLAGGKGVGKSTFLRFAINRLLNKFNEVRVIDLDPGQSEFAVPGCISIVTVTEPILGPNYTHLKASDRSILSNINIGHDPVTYIKCIKYLLMTSETLEECPTLVNYMGFVHGIGLNLISAAISHIQPTDIVQIQSNNYNRNFKADLSYETVHKNCNMFADRVDNNSVLLNYKLHKVPAMSDGNEGWALEPRQSREMCILAYLGQMMPRGVNSLTSHELPMYEINLSSVKITNLRGEEISPAVANANLVALCSLEGFDIFKCLGYGVVRGIDVDSESLVLLTPEAPSVLEEVYYLVIVSVTLPPSVYMTPDDVKGHIPYVMKGELVSLGQITKRSYLPANKK</sequence>
<dbReference type="InterPro" id="IPR045116">
    <property type="entry name" value="Clp1/Grc3"/>
</dbReference>
<keyword evidence="3" id="KW-0698">rRNA processing</keyword>
<gene>
    <name evidence="14" type="ORF">NQ314_010926</name>
</gene>
<feature type="compositionally biased region" description="Basic residues" evidence="10">
    <location>
        <begin position="64"/>
        <end position="74"/>
    </location>
</feature>
<comment type="similarity">
    <text evidence="2">Belongs to the Clp1 family. NOL9/GRC3 subfamily.</text>
</comment>
<feature type="domain" description="NOL9 N-terminal" evidence="12">
    <location>
        <begin position="299"/>
        <end position="424"/>
    </location>
</feature>
<dbReference type="GO" id="GO:0051731">
    <property type="term" value="F:polynucleotide 5'-hydroxyl-kinase activity"/>
    <property type="evidence" value="ECO:0007669"/>
    <property type="project" value="InterPro"/>
</dbReference>
<dbReference type="Pfam" id="PF24419">
    <property type="entry name" value="Cupin_NOL9"/>
    <property type="match status" value="1"/>
</dbReference>
<name>A0AAV8XN00_9CUCU</name>
<dbReference type="PANTHER" id="PTHR12755:SF3">
    <property type="entry name" value="POLYNUCLEOTIDE 5'-HYDROXYL-KINASE NOL9"/>
    <property type="match status" value="1"/>
</dbReference>
<feature type="domain" description="Clp1 P-loop" evidence="11">
    <location>
        <begin position="462"/>
        <end position="609"/>
    </location>
</feature>
<dbReference type="GO" id="GO:0005524">
    <property type="term" value="F:ATP binding"/>
    <property type="evidence" value="ECO:0007669"/>
    <property type="project" value="UniProtKB-KW"/>
</dbReference>
<dbReference type="GO" id="GO:0000448">
    <property type="term" value="P:cleavage in ITS2 between 5.8S rRNA and LSU-rRNA of tricistronic rRNA transcript (SSU-rRNA, 5.8S rRNA, LSU-rRNA)"/>
    <property type="evidence" value="ECO:0007669"/>
    <property type="project" value="TreeGrafter"/>
</dbReference>
<feature type="region of interest" description="Disordered" evidence="10">
    <location>
        <begin position="64"/>
        <end position="86"/>
    </location>
</feature>
<evidence type="ECO:0000259" key="12">
    <source>
        <dbReference type="Pfam" id="PF24419"/>
    </source>
</evidence>
<evidence type="ECO:0000256" key="4">
    <source>
        <dbReference type="ARBA" id="ARBA00022679"/>
    </source>
</evidence>
<keyword evidence="15" id="KW-1185">Reference proteome</keyword>
<evidence type="ECO:0000259" key="11">
    <source>
        <dbReference type="Pfam" id="PF16575"/>
    </source>
</evidence>
<dbReference type="Pfam" id="PF25467">
    <property type="entry name" value="NOL9_C"/>
    <property type="match status" value="1"/>
</dbReference>
<evidence type="ECO:0000256" key="2">
    <source>
        <dbReference type="ARBA" id="ARBA00011003"/>
    </source>
</evidence>
<accession>A0AAV8XN00</accession>
<keyword evidence="8" id="KW-0539">Nucleus</keyword>
<dbReference type="GO" id="GO:0005730">
    <property type="term" value="C:nucleolus"/>
    <property type="evidence" value="ECO:0007669"/>
    <property type="project" value="UniProtKB-SubCell"/>
</dbReference>
<dbReference type="AlphaFoldDB" id="A0AAV8XN00"/>
<evidence type="ECO:0000256" key="1">
    <source>
        <dbReference type="ARBA" id="ARBA00004604"/>
    </source>
</evidence>
<keyword evidence="6" id="KW-0418">Kinase</keyword>
<dbReference type="Gene3D" id="3.40.50.300">
    <property type="entry name" value="P-loop containing nucleotide triphosphate hydrolases"/>
    <property type="match status" value="1"/>
</dbReference>
<keyword evidence="7" id="KW-0067">ATP-binding</keyword>
<dbReference type="InterPro" id="IPR057570">
    <property type="entry name" value="NOL9_C"/>
</dbReference>
<keyword evidence="5" id="KW-0547">Nucleotide-binding</keyword>
<protein>
    <recommendedName>
        <fullName evidence="9">Polynucleotide 5'-hydroxyl-kinase NOL9</fullName>
    </recommendedName>
</protein>
<dbReference type="Proteomes" id="UP001162156">
    <property type="component" value="Unassembled WGS sequence"/>
</dbReference>
<keyword evidence="4" id="KW-0808">Transferase</keyword>
<evidence type="ECO:0000313" key="14">
    <source>
        <dbReference type="EMBL" id="KAJ8939986.1"/>
    </source>
</evidence>
<evidence type="ECO:0000256" key="8">
    <source>
        <dbReference type="ARBA" id="ARBA00023242"/>
    </source>
</evidence>
<evidence type="ECO:0000256" key="6">
    <source>
        <dbReference type="ARBA" id="ARBA00022777"/>
    </source>
</evidence>
<dbReference type="InterPro" id="IPR027417">
    <property type="entry name" value="P-loop_NTPase"/>
</dbReference>
<reference evidence="14" key="1">
    <citation type="journal article" date="2023" name="Insect Mol. Biol.">
        <title>Genome sequencing provides insights into the evolution of gene families encoding plant cell wall-degrading enzymes in longhorned beetles.</title>
        <authorList>
            <person name="Shin N.R."/>
            <person name="Okamura Y."/>
            <person name="Kirsch R."/>
            <person name="Pauchet Y."/>
        </authorList>
    </citation>
    <scope>NUCLEOTIDE SEQUENCE</scope>
    <source>
        <strain evidence="14">RBIC_L_NR</strain>
    </source>
</reference>
<evidence type="ECO:0000256" key="5">
    <source>
        <dbReference type="ARBA" id="ARBA00022741"/>
    </source>
</evidence>
<evidence type="ECO:0000256" key="3">
    <source>
        <dbReference type="ARBA" id="ARBA00022552"/>
    </source>
</evidence>
<dbReference type="PANTHER" id="PTHR12755">
    <property type="entry name" value="CLEAVAGE/POLYADENYLATION FACTOR IA SUBUNIT CLP1P"/>
    <property type="match status" value="1"/>
</dbReference>
<dbReference type="EMBL" id="JANEYF010003029">
    <property type="protein sequence ID" value="KAJ8939986.1"/>
    <property type="molecule type" value="Genomic_DNA"/>
</dbReference>
<organism evidence="14 15">
    <name type="scientific">Rhamnusium bicolor</name>
    <dbReference type="NCBI Taxonomy" id="1586634"/>
    <lineage>
        <taxon>Eukaryota</taxon>
        <taxon>Metazoa</taxon>
        <taxon>Ecdysozoa</taxon>
        <taxon>Arthropoda</taxon>
        <taxon>Hexapoda</taxon>
        <taxon>Insecta</taxon>
        <taxon>Pterygota</taxon>
        <taxon>Neoptera</taxon>
        <taxon>Endopterygota</taxon>
        <taxon>Coleoptera</taxon>
        <taxon>Polyphaga</taxon>
        <taxon>Cucujiformia</taxon>
        <taxon>Chrysomeloidea</taxon>
        <taxon>Cerambycidae</taxon>
        <taxon>Lepturinae</taxon>
        <taxon>Rhagiini</taxon>
        <taxon>Rhamnusium</taxon>
    </lineage>
</organism>
<dbReference type="SUPFAM" id="SSF52540">
    <property type="entry name" value="P-loop containing nucleoside triphosphate hydrolases"/>
    <property type="match status" value="1"/>
</dbReference>
<evidence type="ECO:0000259" key="13">
    <source>
        <dbReference type="Pfam" id="PF25467"/>
    </source>
</evidence>
<comment type="caution">
    <text evidence="14">The sequence shown here is derived from an EMBL/GenBank/DDBJ whole genome shotgun (WGS) entry which is preliminary data.</text>
</comment>
<dbReference type="Pfam" id="PF16575">
    <property type="entry name" value="CLP1_P"/>
    <property type="match status" value="1"/>
</dbReference>
<dbReference type="InterPro" id="IPR032319">
    <property type="entry name" value="CLP1_P"/>
</dbReference>
<evidence type="ECO:0000256" key="9">
    <source>
        <dbReference type="ARBA" id="ARBA00071212"/>
    </source>
</evidence>